<gene>
    <name evidence="1" type="ORF">rCG_36503</name>
</gene>
<evidence type="ECO:0000313" key="2">
    <source>
        <dbReference type="Proteomes" id="UP000234681"/>
    </source>
</evidence>
<dbReference type="Proteomes" id="UP000234681">
    <property type="component" value="Chromosome 11"/>
</dbReference>
<reference evidence="1 2" key="1">
    <citation type="submission" date="2005-09" db="EMBL/GenBank/DDBJ databases">
        <authorList>
            <person name="Mural R.J."/>
            <person name="Li P.W."/>
            <person name="Adams M.D."/>
            <person name="Amanatides P.G."/>
            <person name="Baden-Tillson H."/>
            <person name="Barnstead M."/>
            <person name="Chin S.H."/>
            <person name="Dew I."/>
            <person name="Evans C.A."/>
            <person name="Ferriera S."/>
            <person name="Flanigan M."/>
            <person name="Fosler C."/>
            <person name="Glodek A."/>
            <person name="Gu Z."/>
            <person name="Holt R.A."/>
            <person name="Jennings D."/>
            <person name="Kraft C.L."/>
            <person name="Lu F."/>
            <person name="Nguyen T."/>
            <person name="Nusskern D.R."/>
            <person name="Pfannkoch C.M."/>
            <person name="Sitter C."/>
            <person name="Sutton G.G."/>
            <person name="Venter J.C."/>
            <person name="Wang Z."/>
            <person name="Woodage T."/>
            <person name="Zheng X.H."/>
            <person name="Zhong F."/>
        </authorList>
    </citation>
    <scope>NUCLEOTIDE SEQUENCE [LARGE SCALE GENOMIC DNA]</scope>
    <source>
        <strain>BN</strain>
        <strain evidence="2">Sprague-Dawley</strain>
    </source>
</reference>
<name>A6JS75_RAT</name>
<accession>A6JS75</accession>
<proteinExistence type="predicted"/>
<protein>
    <submittedName>
        <fullName evidence="1">RCG36503</fullName>
    </submittedName>
</protein>
<evidence type="ECO:0000313" key="1">
    <source>
        <dbReference type="EMBL" id="EDL78032.1"/>
    </source>
</evidence>
<organism evidence="1 2">
    <name type="scientific">Rattus norvegicus</name>
    <name type="common">Rat</name>
    <dbReference type="NCBI Taxonomy" id="10116"/>
    <lineage>
        <taxon>Eukaryota</taxon>
        <taxon>Metazoa</taxon>
        <taxon>Chordata</taxon>
        <taxon>Craniata</taxon>
        <taxon>Vertebrata</taxon>
        <taxon>Euteleostomi</taxon>
        <taxon>Mammalia</taxon>
        <taxon>Eutheria</taxon>
        <taxon>Euarchontoglires</taxon>
        <taxon>Glires</taxon>
        <taxon>Rodentia</taxon>
        <taxon>Myomorpha</taxon>
        <taxon>Muroidea</taxon>
        <taxon>Muridae</taxon>
        <taxon>Murinae</taxon>
        <taxon>Rattus</taxon>
    </lineage>
</organism>
<dbReference type="AlphaFoldDB" id="A6JS75"/>
<sequence length="67" mass="7839">MQLRSCEPSLWAGWWSFTHILLFTAEKALENMILASLMSLEDFTLWLTPPTSRPYLFSRTRKKCLSS</sequence>
<dbReference type="EMBL" id="CH473999">
    <property type="protein sequence ID" value="EDL78032.1"/>
    <property type="molecule type" value="Genomic_DNA"/>
</dbReference>